<name>A0ABW5FSU0_9PSEU</name>
<accession>A0ABW5FSU0</accession>
<dbReference type="InterPro" id="IPR008258">
    <property type="entry name" value="Transglycosylase_SLT_dom_1"/>
</dbReference>
<protein>
    <submittedName>
        <fullName evidence="3">LysM peptidoglycan-binding domain-containing protein</fullName>
    </submittedName>
</protein>
<dbReference type="Proteomes" id="UP001597417">
    <property type="component" value="Unassembled WGS sequence"/>
</dbReference>
<feature type="domain" description="LysM" evidence="2">
    <location>
        <begin position="99"/>
        <end position="143"/>
    </location>
</feature>
<dbReference type="Pfam" id="PF01464">
    <property type="entry name" value="SLT"/>
    <property type="match status" value="1"/>
</dbReference>
<dbReference type="SUPFAM" id="SSF53955">
    <property type="entry name" value="Lysozyme-like"/>
    <property type="match status" value="1"/>
</dbReference>
<dbReference type="InterPro" id="IPR036779">
    <property type="entry name" value="LysM_dom_sf"/>
</dbReference>
<proteinExistence type="predicted"/>
<dbReference type="EMBL" id="JBHUKR010000007">
    <property type="protein sequence ID" value="MFD2417265.1"/>
    <property type="molecule type" value="Genomic_DNA"/>
</dbReference>
<organism evidence="3 4">
    <name type="scientific">Amycolatopsis pigmentata</name>
    <dbReference type="NCBI Taxonomy" id="450801"/>
    <lineage>
        <taxon>Bacteria</taxon>
        <taxon>Bacillati</taxon>
        <taxon>Actinomycetota</taxon>
        <taxon>Actinomycetes</taxon>
        <taxon>Pseudonocardiales</taxon>
        <taxon>Pseudonocardiaceae</taxon>
        <taxon>Amycolatopsis</taxon>
    </lineage>
</organism>
<keyword evidence="4" id="KW-1185">Reference proteome</keyword>
<dbReference type="Gene3D" id="3.10.350.10">
    <property type="entry name" value="LysM domain"/>
    <property type="match status" value="1"/>
</dbReference>
<evidence type="ECO:0000313" key="4">
    <source>
        <dbReference type="Proteomes" id="UP001597417"/>
    </source>
</evidence>
<dbReference type="RefSeq" id="WP_378264874.1">
    <property type="nucleotide sequence ID" value="NZ_JBHUKR010000007.1"/>
</dbReference>
<dbReference type="SUPFAM" id="SSF54106">
    <property type="entry name" value="LysM domain"/>
    <property type="match status" value="1"/>
</dbReference>
<gene>
    <name evidence="3" type="ORF">ACFSXZ_13125</name>
</gene>
<comment type="caution">
    <text evidence="3">The sequence shown here is derived from an EMBL/GenBank/DDBJ whole genome shotgun (WGS) entry which is preliminary data.</text>
</comment>
<dbReference type="InterPro" id="IPR018392">
    <property type="entry name" value="LysM"/>
</dbReference>
<dbReference type="Gene3D" id="1.10.530.10">
    <property type="match status" value="1"/>
</dbReference>
<dbReference type="InterPro" id="IPR023346">
    <property type="entry name" value="Lysozyme-like_dom_sf"/>
</dbReference>
<reference evidence="4" key="1">
    <citation type="journal article" date="2019" name="Int. J. Syst. Evol. Microbiol.">
        <title>The Global Catalogue of Microorganisms (GCM) 10K type strain sequencing project: providing services to taxonomists for standard genome sequencing and annotation.</title>
        <authorList>
            <consortium name="The Broad Institute Genomics Platform"/>
            <consortium name="The Broad Institute Genome Sequencing Center for Infectious Disease"/>
            <person name="Wu L."/>
            <person name="Ma J."/>
        </authorList>
    </citation>
    <scope>NUCLEOTIDE SEQUENCE [LARGE SCALE GENOMIC DNA]</scope>
    <source>
        <strain evidence="4">CGMCC 4.7645</strain>
    </source>
</reference>
<dbReference type="Pfam" id="PF01476">
    <property type="entry name" value="LysM"/>
    <property type="match status" value="1"/>
</dbReference>
<feature type="compositionally biased region" description="Low complexity" evidence="1">
    <location>
        <begin position="56"/>
        <end position="85"/>
    </location>
</feature>
<feature type="region of interest" description="Disordered" evidence="1">
    <location>
        <begin position="56"/>
        <end position="102"/>
    </location>
</feature>
<evidence type="ECO:0000256" key="1">
    <source>
        <dbReference type="SAM" id="MobiDB-lite"/>
    </source>
</evidence>
<sequence length="286" mass="29651">MNTMLSAPLARSASRGLWQPLRRLVRGRARLLIAGLLLVGTAAGLLVTLQATTTTAAPTVSPAPSVSPAPAASAPAAPPQTTAPATPAPAPPAPAQSASTVTLHRGDTLWGLARRYRTTVAELQQLNQLGHSTLIRAGAALRIPADPVDRPAPQPRTAVASPAIGTSAVTSSHPLTAATAQDNGARQAQSAPLSGVQATAQAVFGSQYGCAANIITRESGWNPHATNPDSGAYGLAQALPGSKMARSGPNWRTDPATQLAWMRDYVTARYGGACNAWSFWQTHHWY</sequence>
<dbReference type="SMART" id="SM00257">
    <property type="entry name" value="LysM"/>
    <property type="match status" value="1"/>
</dbReference>
<dbReference type="PROSITE" id="PS51782">
    <property type="entry name" value="LYSM"/>
    <property type="match status" value="1"/>
</dbReference>
<evidence type="ECO:0000313" key="3">
    <source>
        <dbReference type="EMBL" id="MFD2417265.1"/>
    </source>
</evidence>
<evidence type="ECO:0000259" key="2">
    <source>
        <dbReference type="PROSITE" id="PS51782"/>
    </source>
</evidence>
<dbReference type="CDD" id="cd00118">
    <property type="entry name" value="LysM"/>
    <property type="match status" value="1"/>
</dbReference>